<dbReference type="InterPro" id="IPR011110">
    <property type="entry name" value="Reg_prop"/>
</dbReference>
<dbReference type="InterPro" id="IPR001789">
    <property type="entry name" value="Sig_transdc_resp-reg_receiver"/>
</dbReference>
<evidence type="ECO:0000256" key="1">
    <source>
        <dbReference type="ARBA" id="ARBA00000085"/>
    </source>
</evidence>
<organism evidence="12 13">
    <name type="scientific">Chryseolinea soli</name>
    <dbReference type="NCBI Taxonomy" id="2321403"/>
    <lineage>
        <taxon>Bacteria</taxon>
        <taxon>Pseudomonadati</taxon>
        <taxon>Bacteroidota</taxon>
        <taxon>Cytophagia</taxon>
        <taxon>Cytophagales</taxon>
        <taxon>Fulvivirgaceae</taxon>
        <taxon>Chryseolinea</taxon>
    </lineage>
</organism>
<evidence type="ECO:0000256" key="7">
    <source>
        <dbReference type="PROSITE-ProRule" id="PRU00169"/>
    </source>
</evidence>
<keyword evidence="8" id="KW-0472">Membrane</keyword>
<keyword evidence="6" id="KW-0804">Transcription</keyword>
<dbReference type="Gene3D" id="3.30.565.10">
    <property type="entry name" value="Histidine kinase-like ATPase, C-terminal domain"/>
    <property type="match status" value="1"/>
</dbReference>
<protein>
    <recommendedName>
        <fullName evidence="2">histidine kinase</fullName>
        <ecNumber evidence="2">2.7.13.3</ecNumber>
    </recommendedName>
</protein>
<dbReference type="SMART" id="SM00448">
    <property type="entry name" value="REC"/>
    <property type="match status" value="1"/>
</dbReference>
<dbReference type="InterPro" id="IPR018062">
    <property type="entry name" value="HTH_AraC-typ_CS"/>
</dbReference>
<evidence type="ECO:0000259" key="9">
    <source>
        <dbReference type="PROSITE" id="PS01124"/>
    </source>
</evidence>
<dbReference type="FunFam" id="2.60.40.10:FF:000791">
    <property type="entry name" value="Two-component system sensor histidine kinase/response regulator"/>
    <property type="match status" value="1"/>
</dbReference>
<dbReference type="Proteomes" id="UP000266183">
    <property type="component" value="Chromosome"/>
</dbReference>
<dbReference type="Pfam" id="PF07494">
    <property type="entry name" value="Reg_prop"/>
    <property type="match status" value="8"/>
</dbReference>
<evidence type="ECO:0000313" key="12">
    <source>
        <dbReference type="EMBL" id="AYB33645.1"/>
    </source>
</evidence>
<dbReference type="RefSeq" id="WP_119756879.1">
    <property type="nucleotide sequence ID" value="NZ_CP032382.1"/>
</dbReference>
<dbReference type="InterPro" id="IPR003661">
    <property type="entry name" value="HisK_dim/P_dom"/>
</dbReference>
<dbReference type="GO" id="GO:0000155">
    <property type="term" value="F:phosphorelay sensor kinase activity"/>
    <property type="evidence" value="ECO:0007669"/>
    <property type="project" value="InterPro"/>
</dbReference>
<sequence length="1386" mass="157138">MIFRDPRSLFLALLFVLPGGVHWGYAQTQDFSFQHITIEQGLSQSTVYAVVQDTSGFMWFGTRDGLNRYDSRKIRTYRHDLEKEHSLSDNTIFSLYIDSRSRFWVGTNQGLNLYDPRTDGFTRIMLEEGQQGGKPMSPLAGNAVACMLEDRQKNLWIGTRNGLNVLKAGSTSFSFLRFTHADQDANSLAHNDVRSILEDGEGNLWVGTSAGLSKITTGQNGTYHFTSYQVPEWKPTASKTNEINSIVGDGKGALLIATENSGLLSFDPKTEQFRSLDWIGKPDEAVRVILKDKRTQDYWIGTIGGVYKINPEQGKFISLRNIPDDPGSVSDNSVRSLYADRDGSIWIGTFHGGVNMYSALSRQFQQVVQEGKLHFKVASALVADTDNNVWLGTEGSGLFLTNRRSGVTRHFKHLQDDPHSLSHNNVKCLLPDGHKGLWVGTIKGLNYYDFKTDKFTTFHHQPGHANALPDDAVYDLVQDRDGAIWIATYRGGLCKFDPHKNKFETFVPDAQDSTTLSSDGVTRLLLDTHQNLWVGTITGLNVKAPGQNSFRRYIHDPADTTTLSNNYILCVFEDRRHRIWVGTRDNGLNLLLPGQRGFKRFKMQQGLPGNTIYGIQEDRHGYLWISTDNGLSKLDPVDFSVHNFDRNDGLVCKQFNFNSYCKDGSGTMYFGGYNGVVVFRPEGISENQIVPNVTFVNFKLFNKDIPVDPAQGILEQDLNYTRELTMGYDQNIFSIEFAVLNYINSAKNQFAYKLAGFEEQWNITPEPVATYMNLNAGSYTLLVKGSNNDGLWNETPVSIKLKILPPPWKSWWAYSIYVGIFLALLYAWSRFHKKRMKLEHDLEIEYLEHKKQEELHQAKLSFFANIVHEIRTPLTLMTGPVEKLLEQYIGDVFLKKELSLVHSNTNRLQRLLNQLLDFHKQETGNVRIKVHEENIVEFIDEIQLSFQEYAQSRKVTLNFHPQEPVLKLWFDREELSKVFYNLLVNAFKFTPGGGTVSMAISREPELPGTDDFKVRITMEDNGLGIPALYLEKVFHRFYQAENSGMNGAGVGIGLALAKGIIDLHHGSVVVESKEATSDTTGFTRFTILLPSGCTHFSTDQIVPKTEAERYRCLDTVPENQASTEETVGKKQASQDKPLVLVVEDNDEIRAFVRDTLLPYYQVTESANGLQGLEIAVEQLPDLILSDVMMPRMDGLELVHKLKADPRTSHIPVILLTARGALNYKLEGFETGADDYLTKPVEIRLLLVKIKTHLRIREKLKEKYSRIVTLQPQDQEVENPDDKFLQKLMSALEENITNAEFNVTKLVREIGMSRPVLFRKVKMLTGLSVIDLIRNVRLKKAEMLLKQKKLSISEVAFTVGFSDPKYFSKSFRNHYGKSPSEYMEELS</sequence>
<dbReference type="Pfam" id="PF02518">
    <property type="entry name" value="HATPase_c"/>
    <property type="match status" value="1"/>
</dbReference>
<dbReference type="InterPro" id="IPR004358">
    <property type="entry name" value="Sig_transdc_His_kin-like_C"/>
</dbReference>
<dbReference type="PANTHER" id="PTHR43547:SF2">
    <property type="entry name" value="HYBRID SIGNAL TRANSDUCTION HISTIDINE KINASE C"/>
    <property type="match status" value="1"/>
</dbReference>
<feature type="transmembrane region" description="Helical" evidence="8">
    <location>
        <begin position="811"/>
        <end position="828"/>
    </location>
</feature>
<dbReference type="InterPro" id="IPR015943">
    <property type="entry name" value="WD40/YVTN_repeat-like_dom_sf"/>
</dbReference>
<evidence type="ECO:0000256" key="3">
    <source>
        <dbReference type="ARBA" id="ARBA00022553"/>
    </source>
</evidence>
<dbReference type="InterPro" id="IPR036097">
    <property type="entry name" value="HisK_dim/P_sf"/>
</dbReference>
<feature type="modified residue" description="4-aspartylphosphate" evidence="7">
    <location>
        <position position="1186"/>
    </location>
</feature>
<dbReference type="Pfam" id="PF00072">
    <property type="entry name" value="Response_reg"/>
    <property type="match status" value="1"/>
</dbReference>
<dbReference type="CDD" id="cd00075">
    <property type="entry name" value="HATPase"/>
    <property type="match status" value="1"/>
</dbReference>
<dbReference type="InterPro" id="IPR005467">
    <property type="entry name" value="His_kinase_dom"/>
</dbReference>
<keyword evidence="12" id="KW-0808">Transferase</keyword>
<dbReference type="PANTHER" id="PTHR43547">
    <property type="entry name" value="TWO-COMPONENT HISTIDINE KINASE"/>
    <property type="match status" value="1"/>
</dbReference>
<dbReference type="OrthoDB" id="9806995at2"/>
<evidence type="ECO:0000313" key="13">
    <source>
        <dbReference type="Proteomes" id="UP000266183"/>
    </source>
</evidence>
<dbReference type="SUPFAM" id="SSF52172">
    <property type="entry name" value="CheY-like"/>
    <property type="match status" value="1"/>
</dbReference>
<keyword evidence="13" id="KW-1185">Reference proteome</keyword>
<evidence type="ECO:0000256" key="5">
    <source>
        <dbReference type="ARBA" id="ARBA00023125"/>
    </source>
</evidence>
<dbReference type="Gene3D" id="1.10.10.60">
    <property type="entry name" value="Homeodomain-like"/>
    <property type="match status" value="1"/>
</dbReference>
<dbReference type="PROSITE" id="PS50109">
    <property type="entry name" value="HIS_KIN"/>
    <property type="match status" value="1"/>
</dbReference>
<evidence type="ECO:0000259" key="10">
    <source>
        <dbReference type="PROSITE" id="PS50109"/>
    </source>
</evidence>
<evidence type="ECO:0000256" key="4">
    <source>
        <dbReference type="ARBA" id="ARBA00023015"/>
    </source>
</evidence>
<evidence type="ECO:0000256" key="2">
    <source>
        <dbReference type="ARBA" id="ARBA00012438"/>
    </source>
</evidence>
<dbReference type="SMART" id="SM00387">
    <property type="entry name" value="HATPase_c"/>
    <property type="match status" value="1"/>
</dbReference>
<proteinExistence type="predicted"/>
<feature type="domain" description="Response regulatory" evidence="11">
    <location>
        <begin position="1138"/>
        <end position="1253"/>
    </location>
</feature>
<comment type="catalytic activity">
    <reaction evidence="1">
        <text>ATP + protein L-histidine = ADP + protein N-phospho-L-histidine.</text>
        <dbReference type="EC" id="2.7.13.3"/>
    </reaction>
</comment>
<dbReference type="PROSITE" id="PS01124">
    <property type="entry name" value="HTH_ARAC_FAMILY_2"/>
    <property type="match status" value="1"/>
</dbReference>
<keyword evidence="4" id="KW-0805">Transcription regulation</keyword>
<dbReference type="SUPFAM" id="SSF47384">
    <property type="entry name" value="Homodimeric domain of signal transducing histidine kinase"/>
    <property type="match status" value="1"/>
</dbReference>
<dbReference type="InterPro" id="IPR011006">
    <property type="entry name" value="CheY-like_superfamily"/>
</dbReference>
<keyword evidence="8" id="KW-1133">Transmembrane helix</keyword>
<dbReference type="SMART" id="SM00388">
    <property type="entry name" value="HisKA"/>
    <property type="match status" value="1"/>
</dbReference>
<dbReference type="SUPFAM" id="SSF55874">
    <property type="entry name" value="ATPase domain of HSP90 chaperone/DNA topoisomerase II/histidine kinase"/>
    <property type="match status" value="1"/>
</dbReference>
<dbReference type="Gene3D" id="1.10.287.130">
    <property type="match status" value="1"/>
</dbReference>
<dbReference type="KEGG" id="chk:D4L85_25030"/>
<dbReference type="PRINTS" id="PR00344">
    <property type="entry name" value="BCTRLSENSOR"/>
</dbReference>
<feature type="domain" description="Histidine kinase" evidence="10">
    <location>
        <begin position="865"/>
        <end position="1093"/>
    </location>
</feature>
<dbReference type="InterPro" id="IPR011123">
    <property type="entry name" value="Y_Y_Y"/>
</dbReference>
<evidence type="ECO:0000256" key="6">
    <source>
        <dbReference type="ARBA" id="ARBA00023163"/>
    </source>
</evidence>
<keyword evidence="3 7" id="KW-0597">Phosphoprotein</keyword>
<dbReference type="PROSITE" id="PS50110">
    <property type="entry name" value="RESPONSE_REGULATORY"/>
    <property type="match status" value="1"/>
</dbReference>
<dbReference type="InterPro" id="IPR013783">
    <property type="entry name" value="Ig-like_fold"/>
</dbReference>
<dbReference type="InterPro" id="IPR018060">
    <property type="entry name" value="HTH_AraC"/>
</dbReference>
<dbReference type="SUPFAM" id="SSF63829">
    <property type="entry name" value="Calcium-dependent phosphotriesterase"/>
    <property type="match status" value="3"/>
</dbReference>
<dbReference type="Gene3D" id="3.40.50.2300">
    <property type="match status" value="1"/>
</dbReference>
<evidence type="ECO:0000259" key="11">
    <source>
        <dbReference type="PROSITE" id="PS50110"/>
    </source>
</evidence>
<reference evidence="13" key="1">
    <citation type="submission" date="2018-09" db="EMBL/GenBank/DDBJ databases">
        <title>Chryseolinea sp. KIS68-18 isolated from soil.</title>
        <authorList>
            <person name="Weon H.-Y."/>
            <person name="Kwon S.-W."/>
            <person name="Lee S.A."/>
        </authorList>
    </citation>
    <scope>NUCLEOTIDE SEQUENCE [LARGE SCALE GENOMIC DNA]</scope>
    <source>
        <strain evidence="13">KIS68-18</strain>
    </source>
</reference>
<dbReference type="InterPro" id="IPR036890">
    <property type="entry name" value="HATPase_C_sf"/>
</dbReference>
<dbReference type="GO" id="GO:0043565">
    <property type="term" value="F:sequence-specific DNA binding"/>
    <property type="evidence" value="ECO:0007669"/>
    <property type="project" value="InterPro"/>
</dbReference>
<dbReference type="EC" id="2.7.13.3" evidence="2"/>
<dbReference type="GO" id="GO:0003700">
    <property type="term" value="F:DNA-binding transcription factor activity"/>
    <property type="evidence" value="ECO:0007669"/>
    <property type="project" value="InterPro"/>
</dbReference>
<accession>A0A385SUJ1</accession>
<keyword evidence="8" id="KW-0812">Transmembrane</keyword>
<dbReference type="CDD" id="cd00082">
    <property type="entry name" value="HisKA"/>
    <property type="match status" value="1"/>
</dbReference>
<dbReference type="PROSITE" id="PS00041">
    <property type="entry name" value="HTH_ARAC_FAMILY_1"/>
    <property type="match status" value="1"/>
</dbReference>
<gene>
    <name evidence="12" type="ORF">D4L85_25030</name>
</gene>
<dbReference type="Gene3D" id="2.130.10.10">
    <property type="entry name" value="YVTN repeat-like/Quinoprotein amine dehydrogenase"/>
    <property type="match status" value="4"/>
</dbReference>
<feature type="domain" description="HTH araC/xylS-type" evidence="9">
    <location>
        <begin position="1285"/>
        <end position="1384"/>
    </location>
</feature>
<keyword evidence="5" id="KW-0238">DNA-binding</keyword>
<dbReference type="SUPFAM" id="SSF46689">
    <property type="entry name" value="Homeodomain-like"/>
    <property type="match status" value="1"/>
</dbReference>
<name>A0A385SUJ1_9BACT</name>
<dbReference type="InterPro" id="IPR009057">
    <property type="entry name" value="Homeodomain-like_sf"/>
</dbReference>
<dbReference type="CDD" id="cd17574">
    <property type="entry name" value="REC_OmpR"/>
    <property type="match status" value="1"/>
</dbReference>
<keyword evidence="12" id="KW-0418">Kinase</keyword>
<dbReference type="FunFam" id="1.10.287.130:FF:000045">
    <property type="entry name" value="Two-component system sensor histidine kinase/response regulator"/>
    <property type="match status" value="1"/>
</dbReference>
<evidence type="ECO:0000256" key="8">
    <source>
        <dbReference type="SAM" id="Phobius"/>
    </source>
</evidence>
<dbReference type="Pfam" id="PF07495">
    <property type="entry name" value="Y_Y_Y"/>
    <property type="match status" value="1"/>
</dbReference>
<dbReference type="SMART" id="SM00342">
    <property type="entry name" value="HTH_ARAC"/>
    <property type="match status" value="1"/>
</dbReference>
<dbReference type="Pfam" id="PF00512">
    <property type="entry name" value="HisKA"/>
    <property type="match status" value="1"/>
</dbReference>
<dbReference type="Gene3D" id="2.60.40.10">
    <property type="entry name" value="Immunoglobulins"/>
    <property type="match status" value="1"/>
</dbReference>
<dbReference type="InterPro" id="IPR003594">
    <property type="entry name" value="HATPase_dom"/>
</dbReference>
<dbReference type="Pfam" id="PF12833">
    <property type="entry name" value="HTH_18"/>
    <property type="match status" value="1"/>
</dbReference>
<dbReference type="EMBL" id="CP032382">
    <property type="protein sequence ID" value="AYB33645.1"/>
    <property type="molecule type" value="Genomic_DNA"/>
</dbReference>